<gene>
    <name evidence="8" type="primary">NUP84</name>
    <name evidence="8" type="ORF">K7432_004140</name>
</gene>
<evidence type="ECO:0000256" key="5">
    <source>
        <dbReference type="ARBA" id="ARBA00023132"/>
    </source>
</evidence>
<name>A0ABR2WYR7_9FUNG</name>
<keyword evidence="9" id="KW-1185">Reference proteome</keyword>
<proteinExistence type="inferred from homology"/>
<keyword evidence="6 7" id="KW-0539">Nucleus</keyword>
<protein>
    <recommendedName>
        <fullName evidence="7">Nuclear pore complex protein</fullName>
    </recommendedName>
</protein>
<keyword evidence="2" id="KW-0509">mRNA transport</keyword>
<dbReference type="PANTHER" id="PTHR13003">
    <property type="entry name" value="NUP107-RELATED"/>
    <property type="match status" value="1"/>
</dbReference>
<evidence type="ECO:0000256" key="4">
    <source>
        <dbReference type="ARBA" id="ARBA00023010"/>
    </source>
</evidence>
<keyword evidence="7" id="KW-0472">Membrane</keyword>
<evidence type="ECO:0000313" key="9">
    <source>
        <dbReference type="Proteomes" id="UP001479436"/>
    </source>
</evidence>
<dbReference type="InterPro" id="IPR007252">
    <property type="entry name" value="Nup84/Nup107"/>
</dbReference>
<evidence type="ECO:0000256" key="6">
    <source>
        <dbReference type="ARBA" id="ARBA00023242"/>
    </source>
</evidence>
<sequence>MQTPNEEYEIFAQTLENASNAPLLDDESGLGVALENICDLRVQELQDQESTAYQYNEHNLKEEVEHWVAEGNTWKLVHLLYSERFSRDDLEGMEVPDVENSYVPDFKLVQNLFRNNREISENNIVRSWLEDIAPVFYPVETRRGYWFHTGKCIGGKNKLGSSFMHSKSENIVTEIDPDAPNRQNKELALEDNMYEKSLVRTLYEYIRRGRIEDATDLCRESDQPWRAASISGGVYHDDPLLGDDVPISNEALEPRGNVNRGLWKGTCYQLAKEESLDVYERAMYAALCGDVENLLPACKSWEDYIWGYYNALIENQVEQYLKQNHRNTESGELPIPNLEHMTKEDIFMNIAKNPNEGLSALAKDPYRYIQTMIILNRIDELIIEMSDTLTASHNGLWQNSDEPPVDPRILRFLSHLVLYLTSLGIELPSTEANNIVKCYVELLIQLKKNNLVAFYASKLPEDLQVEVYSTFLAGVQEDTQNRYELVKLANRYNLDVTRISSRTVEKVFQEAVRDDLPRFDLDTCELKKISDPIESQDMVQISALEWLTFENYHYEEALLQSNALVRKFLICGKINGANEVFRRLPQDFLLSEWMELLENDIENNPVVSNVQEHLHYRSFCECIKLFDLWSETYYERPDKRDGVQAMQKFNDWKNKMKSIAMKNEEVLQRLLESDWLSSSYARDLPSIEQERRHYELDKLREIYIPEIVFRLHTVLYETRDLIPENLEKSLDIVNIVADDKNALYREFVKSKKMPQLLELLRQSSLEILKHSQNPFKLES</sequence>
<dbReference type="EMBL" id="JASJQH010000137">
    <property type="protein sequence ID" value="KAK9766655.1"/>
    <property type="molecule type" value="Genomic_DNA"/>
</dbReference>
<evidence type="ECO:0000256" key="7">
    <source>
        <dbReference type="RuleBase" id="RU365072"/>
    </source>
</evidence>
<comment type="subunit">
    <text evidence="7">Part of the nuclear pore complex (NPC).</text>
</comment>
<evidence type="ECO:0000313" key="8">
    <source>
        <dbReference type="EMBL" id="KAK9766655.1"/>
    </source>
</evidence>
<reference evidence="8 9" key="1">
    <citation type="submission" date="2023-04" db="EMBL/GenBank/DDBJ databases">
        <title>Genome of Basidiobolus ranarum AG-B5.</title>
        <authorList>
            <person name="Stajich J.E."/>
            <person name="Carter-House D."/>
            <person name="Gryganskyi A."/>
        </authorList>
    </citation>
    <scope>NUCLEOTIDE SEQUENCE [LARGE SCALE GENOMIC DNA]</scope>
    <source>
        <strain evidence="8 9">AG-B5</strain>
    </source>
</reference>
<keyword evidence="5 7" id="KW-0906">Nuclear pore complex</keyword>
<evidence type="ECO:0000256" key="2">
    <source>
        <dbReference type="ARBA" id="ARBA00022816"/>
    </source>
</evidence>
<evidence type="ECO:0000256" key="1">
    <source>
        <dbReference type="ARBA" id="ARBA00022448"/>
    </source>
</evidence>
<comment type="similarity">
    <text evidence="7">Belongs to the nucleoporin Nup84/Nup107 family.</text>
</comment>
<evidence type="ECO:0000256" key="3">
    <source>
        <dbReference type="ARBA" id="ARBA00022927"/>
    </source>
</evidence>
<dbReference type="Gene3D" id="1.20.190.50">
    <property type="match status" value="1"/>
</dbReference>
<keyword evidence="4 7" id="KW-0811">Translocation</keyword>
<comment type="function">
    <text evidence="7">Functions as a component of the nuclear pore complex (NPC).</text>
</comment>
<dbReference type="PANTHER" id="PTHR13003:SF2">
    <property type="entry name" value="NUCLEAR PORE COMPLEX PROTEIN NUP107"/>
    <property type="match status" value="1"/>
</dbReference>
<keyword evidence="1 7" id="KW-0813">Transport</keyword>
<dbReference type="Proteomes" id="UP001479436">
    <property type="component" value="Unassembled WGS sequence"/>
</dbReference>
<comment type="caution">
    <text evidence="8">The sequence shown here is derived from an EMBL/GenBank/DDBJ whole genome shotgun (WGS) entry which is preliminary data.</text>
</comment>
<dbReference type="Pfam" id="PF04121">
    <property type="entry name" value="Nup84_Nup100"/>
    <property type="match status" value="1"/>
</dbReference>
<keyword evidence="3" id="KW-0653">Protein transport</keyword>
<dbReference type="Gene3D" id="1.10.3450.20">
    <property type="match status" value="1"/>
</dbReference>
<accession>A0ABR2WYR7</accession>
<organism evidence="8 9">
    <name type="scientific">Basidiobolus ranarum</name>
    <dbReference type="NCBI Taxonomy" id="34480"/>
    <lineage>
        <taxon>Eukaryota</taxon>
        <taxon>Fungi</taxon>
        <taxon>Fungi incertae sedis</taxon>
        <taxon>Zoopagomycota</taxon>
        <taxon>Entomophthoromycotina</taxon>
        <taxon>Basidiobolomycetes</taxon>
        <taxon>Basidiobolales</taxon>
        <taxon>Basidiobolaceae</taxon>
        <taxon>Basidiobolus</taxon>
    </lineage>
</organism>
<comment type="subcellular location">
    <subcellularLocation>
        <location evidence="7">Nucleus</location>
        <location evidence="7">Nuclear pore complex</location>
    </subcellularLocation>
    <subcellularLocation>
        <location evidence="7">Nucleus membrane</location>
    </subcellularLocation>
</comment>